<name>A0A540MQR8_MALBA</name>
<comment type="caution">
    <text evidence="4">The sequence shown here is derived from an EMBL/GenBank/DDBJ whole genome shotgun (WGS) entry which is preliminary data.</text>
</comment>
<dbReference type="GO" id="GO:0005634">
    <property type="term" value="C:nucleus"/>
    <property type="evidence" value="ECO:0007669"/>
    <property type="project" value="TreeGrafter"/>
</dbReference>
<gene>
    <name evidence="4" type="ORF">C1H46_013274</name>
</gene>
<evidence type="ECO:0000256" key="3">
    <source>
        <dbReference type="ARBA" id="ARBA00022840"/>
    </source>
</evidence>
<protein>
    <submittedName>
        <fullName evidence="4">Uncharacterized protein</fullName>
    </submittedName>
</protein>
<accession>A0A540MQR8</accession>
<keyword evidence="5" id="KW-1185">Reference proteome</keyword>
<dbReference type="GO" id="GO:0005524">
    <property type="term" value="F:ATP binding"/>
    <property type="evidence" value="ECO:0007669"/>
    <property type="project" value="UniProtKB-KW"/>
</dbReference>
<dbReference type="GO" id="GO:0008094">
    <property type="term" value="F:ATP-dependent activity, acting on DNA"/>
    <property type="evidence" value="ECO:0007669"/>
    <property type="project" value="TreeGrafter"/>
</dbReference>
<dbReference type="PANTHER" id="PTHR45626">
    <property type="entry name" value="TRANSCRIPTION TERMINATION FACTOR 2-RELATED"/>
    <property type="match status" value="1"/>
</dbReference>
<dbReference type="InterPro" id="IPR027417">
    <property type="entry name" value="P-loop_NTPase"/>
</dbReference>
<reference evidence="4 5" key="1">
    <citation type="journal article" date="2019" name="G3 (Bethesda)">
        <title>Sequencing of a Wild Apple (Malus baccata) Genome Unravels the Differences Between Cultivated and Wild Apple Species Regarding Disease Resistance and Cold Tolerance.</title>
        <authorList>
            <person name="Chen X."/>
        </authorList>
    </citation>
    <scope>NUCLEOTIDE SEQUENCE [LARGE SCALE GENOMIC DNA]</scope>
    <source>
        <strain evidence="5">cv. Shandingzi</strain>
        <tissue evidence="4">Leaves</tissue>
    </source>
</reference>
<dbReference type="STRING" id="106549.A0A540MQR8"/>
<dbReference type="Gene3D" id="3.40.50.300">
    <property type="entry name" value="P-loop containing nucleotide triphosphate hydrolases"/>
    <property type="match status" value="1"/>
</dbReference>
<evidence type="ECO:0000256" key="2">
    <source>
        <dbReference type="ARBA" id="ARBA00022801"/>
    </source>
</evidence>
<dbReference type="PANTHER" id="PTHR45626:SF22">
    <property type="entry name" value="DNA REPAIR PROTEIN RAD5"/>
    <property type="match status" value="1"/>
</dbReference>
<keyword evidence="1" id="KW-0547">Nucleotide-binding</keyword>
<dbReference type="GO" id="GO:0016787">
    <property type="term" value="F:hydrolase activity"/>
    <property type="evidence" value="ECO:0007669"/>
    <property type="project" value="UniProtKB-KW"/>
</dbReference>
<dbReference type="Proteomes" id="UP000315295">
    <property type="component" value="Unassembled WGS sequence"/>
</dbReference>
<evidence type="ECO:0000313" key="4">
    <source>
        <dbReference type="EMBL" id="TQE01135.1"/>
    </source>
</evidence>
<dbReference type="AlphaFoldDB" id="A0A540MQR8"/>
<proteinExistence type="predicted"/>
<evidence type="ECO:0000313" key="5">
    <source>
        <dbReference type="Proteomes" id="UP000315295"/>
    </source>
</evidence>
<keyword evidence="3" id="KW-0067">ATP-binding</keyword>
<keyword evidence="2" id="KW-0378">Hydrolase</keyword>
<sequence length="159" mass="18142">MQNIQKFADLDNLAEKFLEASHDSSSSKQIVPTQAYVEESVESIPRRENKECLICRQWLANSDLITCPSESRFQVTDEENWTESSNVAKLSDFLERVLRSGCGAKSVVLSQWTTFWDLSESPMKKRGIGFLMFDGKLSDTEGEGFEQAERITFCFFALF</sequence>
<dbReference type="GO" id="GO:0006281">
    <property type="term" value="P:DNA repair"/>
    <property type="evidence" value="ECO:0007669"/>
    <property type="project" value="TreeGrafter"/>
</dbReference>
<evidence type="ECO:0000256" key="1">
    <source>
        <dbReference type="ARBA" id="ARBA00022741"/>
    </source>
</evidence>
<dbReference type="InterPro" id="IPR050628">
    <property type="entry name" value="SNF2_RAD54_helicase_TF"/>
</dbReference>
<organism evidence="4 5">
    <name type="scientific">Malus baccata</name>
    <name type="common">Siberian crab apple</name>
    <name type="synonym">Pyrus baccata</name>
    <dbReference type="NCBI Taxonomy" id="106549"/>
    <lineage>
        <taxon>Eukaryota</taxon>
        <taxon>Viridiplantae</taxon>
        <taxon>Streptophyta</taxon>
        <taxon>Embryophyta</taxon>
        <taxon>Tracheophyta</taxon>
        <taxon>Spermatophyta</taxon>
        <taxon>Magnoliopsida</taxon>
        <taxon>eudicotyledons</taxon>
        <taxon>Gunneridae</taxon>
        <taxon>Pentapetalae</taxon>
        <taxon>rosids</taxon>
        <taxon>fabids</taxon>
        <taxon>Rosales</taxon>
        <taxon>Rosaceae</taxon>
        <taxon>Amygdaloideae</taxon>
        <taxon>Maleae</taxon>
        <taxon>Malus</taxon>
    </lineage>
</organism>
<dbReference type="EMBL" id="VIEB01000202">
    <property type="protein sequence ID" value="TQE01135.1"/>
    <property type="molecule type" value="Genomic_DNA"/>
</dbReference>